<dbReference type="Pfam" id="PF18151">
    <property type="entry name" value="DUF5601"/>
    <property type="match status" value="1"/>
</dbReference>
<dbReference type="InterPro" id="IPR045046">
    <property type="entry name" value="Vps9-like"/>
</dbReference>
<evidence type="ECO:0000313" key="5">
    <source>
        <dbReference type="Proteomes" id="UP000238350"/>
    </source>
</evidence>
<evidence type="ECO:0000259" key="2">
    <source>
        <dbReference type="PROSITE" id="PS51140"/>
    </source>
</evidence>
<feature type="region of interest" description="Disordered" evidence="1">
    <location>
        <begin position="365"/>
        <end position="388"/>
    </location>
</feature>
<dbReference type="AlphaFoldDB" id="A0A2T0FFZ3"/>
<name>A0A2T0FFZ3_9ASCO</name>
<feature type="domain" description="CUE" evidence="2">
    <location>
        <begin position="401"/>
        <end position="444"/>
    </location>
</feature>
<proteinExistence type="predicted"/>
<dbReference type="InterPro" id="IPR003123">
    <property type="entry name" value="VPS9"/>
</dbReference>
<feature type="domain" description="VPS9" evidence="3">
    <location>
        <begin position="167"/>
        <end position="307"/>
    </location>
</feature>
<dbReference type="InterPro" id="IPR003892">
    <property type="entry name" value="CUE"/>
</dbReference>
<evidence type="ECO:0000313" key="4">
    <source>
        <dbReference type="EMBL" id="PRT53911.1"/>
    </source>
</evidence>
<dbReference type="CDD" id="cd14369">
    <property type="entry name" value="CUE_VPS9_like"/>
    <property type="match status" value="1"/>
</dbReference>
<feature type="region of interest" description="Disordered" evidence="1">
    <location>
        <begin position="1"/>
        <end position="43"/>
    </location>
</feature>
<keyword evidence="5" id="KW-1185">Reference proteome</keyword>
<dbReference type="Pfam" id="PF02204">
    <property type="entry name" value="VPS9"/>
    <property type="match status" value="1"/>
</dbReference>
<protein>
    <submittedName>
        <fullName evidence="4">Vacuolar protein sorting-associated protein 9a</fullName>
    </submittedName>
</protein>
<dbReference type="PROSITE" id="PS51140">
    <property type="entry name" value="CUE"/>
    <property type="match status" value="1"/>
</dbReference>
<dbReference type="SUPFAM" id="SSF46934">
    <property type="entry name" value="UBA-like"/>
    <property type="match status" value="1"/>
</dbReference>
<dbReference type="SMART" id="SM00546">
    <property type="entry name" value="CUE"/>
    <property type="match status" value="1"/>
</dbReference>
<dbReference type="GO" id="GO:0030139">
    <property type="term" value="C:endocytic vesicle"/>
    <property type="evidence" value="ECO:0007669"/>
    <property type="project" value="TreeGrafter"/>
</dbReference>
<evidence type="ECO:0000256" key="1">
    <source>
        <dbReference type="SAM" id="MobiDB-lite"/>
    </source>
</evidence>
<dbReference type="SUPFAM" id="SSF109993">
    <property type="entry name" value="VPS9 domain"/>
    <property type="match status" value="1"/>
</dbReference>
<dbReference type="PANTHER" id="PTHR23101:SF25">
    <property type="entry name" value="GTPASE-ACTIVATING PROTEIN AND VPS9 DOMAIN-CONTAINING PROTEIN 1"/>
    <property type="match status" value="1"/>
</dbReference>
<reference evidence="4 5" key="1">
    <citation type="submission" date="2017-04" db="EMBL/GenBank/DDBJ databases">
        <title>Genome sequencing of [Candida] sorbophila.</title>
        <authorList>
            <person name="Ahn J.O."/>
        </authorList>
    </citation>
    <scope>NUCLEOTIDE SEQUENCE [LARGE SCALE GENOMIC DNA]</scope>
    <source>
        <strain evidence="4 5">DS02</strain>
    </source>
</reference>
<dbReference type="Gene3D" id="1.10.8.10">
    <property type="entry name" value="DNA helicase RuvA subunit, C-terminal domain"/>
    <property type="match status" value="1"/>
</dbReference>
<dbReference type="GO" id="GO:0005829">
    <property type="term" value="C:cytosol"/>
    <property type="evidence" value="ECO:0007669"/>
    <property type="project" value="TreeGrafter"/>
</dbReference>
<dbReference type="Proteomes" id="UP000238350">
    <property type="component" value="Unassembled WGS sequence"/>
</dbReference>
<dbReference type="PANTHER" id="PTHR23101">
    <property type="entry name" value="RAB GDP/GTP EXCHANGE FACTOR"/>
    <property type="match status" value="1"/>
</dbReference>
<gene>
    <name evidence="4" type="ORF">B9G98_01531</name>
</gene>
<evidence type="ECO:0000259" key="3">
    <source>
        <dbReference type="PROSITE" id="PS51205"/>
    </source>
</evidence>
<dbReference type="GeneID" id="36515280"/>
<dbReference type="Pfam" id="PF02845">
    <property type="entry name" value="CUE"/>
    <property type="match status" value="1"/>
</dbReference>
<feature type="compositionally biased region" description="Basic and acidic residues" evidence="1">
    <location>
        <begin position="317"/>
        <end position="330"/>
    </location>
</feature>
<dbReference type="InterPro" id="IPR041545">
    <property type="entry name" value="DUF5601"/>
</dbReference>
<dbReference type="RefSeq" id="XP_024663857.1">
    <property type="nucleotide sequence ID" value="XM_024808089.1"/>
</dbReference>
<dbReference type="GO" id="GO:0043130">
    <property type="term" value="F:ubiquitin binding"/>
    <property type="evidence" value="ECO:0007669"/>
    <property type="project" value="InterPro"/>
</dbReference>
<dbReference type="EMBL" id="NDIQ01000001">
    <property type="protein sequence ID" value="PRT53911.1"/>
    <property type="molecule type" value="Genomic_DNA"/>
</dbReference>
<dbReference type="GO" id="GO:0005085">
    <property type="term" value="F:guanyl-nucleotide exchange factor activity"/>
    <property type="evidence" value="ECO:0007669"/>
    <property type="project" value="InterPro"/>
</dbReference>
<dbReference type="Gene3D" id="1.10.246.120">
    <property type="match status" value="1"/>
</dbReference>
<feature type="region of interest" description="Disordered" evidence="1">
    <location>
        <begin position="317"/>
        <end position="337"/>
    </location>
</feature>
<dbReference type="InterPro" id="IPR037191">
    <property type="entry name" value="VPS9_dom_sf"/>
</dbReference>
<dbReference type="InterPro" id="IPR009060">
    <property type="entry name" value="UBA-like_sf"/>
</dbReference>
<dbReference type="SMART" id="SM00167">
    <property type="entry name" value="VPS9"/>
    <property type="match status" value="1"/>
</dbReference>
<dbReference type="InterPro" id="IPR041804">
    <property type="entry name" value="Vps9_CUE"/>
</dbReference>
<accession>A0A2T0FFZ3</accession>
<dbReference type="GO" id="GO:0016192">
    <property type="term" value="P:vesicle-mediated transport"/>
    <property type="evidence" value="ECO:0007669"/>
    <property type="project" value="InterPro"/>
</dbReference>
<comment type="caution">
    <text evidence="4">The sequence shown here is derived from an EMBL/GenBank/DDBJ whole genome shotgun (WGS) entry which is preliminary data.</text>
</comment>
<dbReference type="OrthoDB" id="300289at2759"/>
<organism evidence="4 5">
    <name type="scientific">Wickerhamiella sorbophila</name>
    <dbReference type="NCBI Taxonomy" id="45607"/>
    <lineage>
        <taxon>Eukaryota</taxon>
        <taxon>Fungi</taxon>
        <taxon>Dikarya</taxon>
        <taxon>Ascomycota</taxon>
        <taxon>Saccharomycotina</taxon>
        <taxon>Dipodascomycetes</taxon>
        <taxon>Dipodascales</taxon>
        <taxon>Trichomonascaceae</taxon>
        <taxon>Wickerhamiella</taxon>
    </lineage>
</organism>
<dbReference type="GO" id="GO:0031267">
    <property type="term" value="F:small GTPase binding"/>
    <property type="evidence" value="ECO:0007669"/>
    <property type="project" value="TreeGrafter"/>
</dbReference>
<dbReference type="PROSITE" id="PS51205">
    <property type="entry name" value="VPS9"/>
    <property type="match status" value="1"/>
</dbReference>
<dbReference type="STRING" id="45607.A0A2T0FFZ3"/>
<sequence>MDISEFDPLSAKDKTTKAPESTGAQTKSDEIEDSNEEHLPLIVQERRGSLPKPDPAADEGLPFNFHQFLDVLRQKQAEPIAKYVKSFLQEFCKKSWSAKEQVKIIEDFRIFISTKMGENPLFNTPQGKSTLNSREGIEKLIMNRLYTRTFSPKMPRVLRRDDHEEDLLHDKILGEKLRIWSWIEGRHLDLDNEFLESNKSFIKLASSELKKINEHRAPRDKVISVLNCSKVVWAMIRQAKMEQNADSFLPILIYVTLKAQPPFLMSNINYINRFRDADRRQGETGYYLSMLASAAAFIESVDKSSLTIDDEEYEAKLEESVKRETERRTLNEGMEEEPDLYPSSVLAASAELLVEHFKSFTTKLFEGDSNVPSPPPESPEEEAAKQASAEEYHAQQLREQEFADVLATLVEMFPTLDTEVIEDVLRERGVNIGSAIDTCLMLVE</sequence>
<dbReference type="Gene3D" id="1.20.1050.80">
    <property type="entry name" value="VPS9 domain"/>
    <property type="match status" value="1"/>
</dbReference>